<reference evidence="2" key="1">
    <citation type="submission" date="2015-01" db="EMBL/GenBank/DDBJ databases">
        <authorList>
            <person name="Manzoor Shahid"/>
            <person name="Zubair Saima"/>
        </authorList>
    </citation>
    <scope>NUCLEOTIDE SEQUENCE [LARGE SCALE GENOMIC DNA]</scope>
    <source>
        <strain evidence="2">V1</strain>
    </source>
</reference>
<evidence type="ECO:0000313" key="1">
    <source>
        <dbReference type="EMBL" id="CEM61297.1"/>
    </source>
</evidence>
<dbReference type="Proteomes" id="UP000042527">
    <property type="component" value="Unassembled WGS sequence"/>
</dbReference>
<evidence type="ECO:0000313" key="2">
    <source>
        <dbReference type="Proteomes" id="UP000042527"/>
    </source>
</evidence>
<proteinExistence type="predicted"/>
<protein>
    <submittedName>
        <fullName evidence="1">Uncharacterized protein</fullName>
    </submittedName>
</protein>
<gene>
    <name evidence="1" type="ORF">TPHV1_170028</name>
</gene>
<dbReference type="EMBL" id="CDNC01000009">
    <property type="protein sequence ID" value="CEM61297.1"/>
    <property type="molecule type" value="Genomic_DNA"/>
</dbReference>
<keyword evidence="2" id="KW-1185">Reference proteome</keyword>
<dbReference type="AlphaFoldDB" id="A0A0B7GUS1"/>
<accession>A0A0B7GUS1</accession>
<name>A0A0B7GUS1_TREPH</name>
<organism evidence="1 2">
    <name type="scientific">Treponema phagedenis</name>
    <dbReference type="NCBI Taxonomy" id="162"/>
    <lineage>
        <taxon>Bacteria</taxon>
        <taxon>Pseudomonadati</taxon>
        <taxon>Spirochaetota</taxon>
        <taxon>Spirochaetia</taxon>
        <taxon>Spirochaetales</taxon>
        <taxon>Treponemataceae</taxon>
        <taxon>Treponema</taxon>
    </lineage>
</organism>
<sequence length="56" mass="6644">MSIFHVKNIADSKINTMLTKNYFKCNLSRLIWFINDTNRNAQIEDLKIIFIVLNIN</sequence>